<dbReference type="OrthoDB" id="5592761at2759"/>
<dbReference type="STRING" id="215637.A0A4V1J4R2"/>
<proteinExistence type="predicted"/>
<sequence>MASLVSGLRRALPVAVILLLFVTFTIQDPFSDHLSLTRRDQVLPPSLATVTTTPGTAPAVNNPPPASSPPLTPPAFPLHVDGEASDPLGSLYQCETIGTCQPCSDDEMNSPGAFPYCANTGRKQAVKCLWKEKVPPEKQDVTSLPRFQPCDQVKSVSRWAFFRFQFLNVFVAVLSCMTLIWRRRVLKLKKYRRLGLRPRRGSV</sequence>
<reference evidence="4" key="1">
    <citation type="journal article" date="2018" name="Nat. Microbiol.">
        <title>Leveraging single-cell genomics to expand the fungal tree of life.</title>
        <authorList>
            <person name="Ahrendt S.R."/>
            <person name="Quandt C.A."/>
            <person name="Ciobanu D."/>
            <person name="Clum A."/>
            <person name="Salamov A."/>
            <person name="Andreopoulos B."/>
            <person name="Cheng J.F."/>
            <person name="Woyke T."/>
            <person name="Pelin A."/>
            <person name="Henrissat B."/>
            <person name="Reynolds N.K."/>
            <person name="Benny G.L."/>
            <person name="Smith M.E."/>
            <person name="James T.Y."/>
            <person name="Grigoriev I.V."/>
        </authorList>
    </citation>
    <scope>NUCLEOTIDE SEQUENCE [LARGE SCALE GENOMIC DNA]</scope>
    <source>
        <strain evidence="4">RSA 468</strain>
    </source>
</reference>
<protein>
    <submittedName>
        <fullName evidence="3">Uncharacterized protein</fullName>
    </submittedName>
</protein>
<evidence type="ECO:0000256" key="1">
    <source>
        <dbReference type="SAM" id="MobiDB-lite"/>
    </source>
</evidence>
<keyword evidence="2" id="KW-0812">Transmembrane</keyword>
<dbReference type="EMBL" id="ML002652">
    <property type="protein sequence ID" value="RKP36449.1"/>
    <property type="molecule type" value="Genomic_DNA"/>
</dbReference>
<keyword evidence="2" id="KW-0472">Membrane</keyword>
<evidence type="ECO:0000256" key="2">
    <source>
        <dbReference type="SAM" id="Phobius"/>
    </source>
</evidence>
<evidence type="ECO:0000313" key="4">
    <source>
        <dbReference type="Proteomes" id="UP000268162"/>
    </source>
</evidence>
<keyword evidence="2" id="KW-1133">Transmembrane helix</keyword>
<keyword evidence="4" id="KW-1185">Reference proteome</keyword>
<feature type="compositionally biased region" description="Low complexity" evidence="1">
    <location>
        <begin position="51"/>
        <end position="60"/>
    </location>
</feature>
<dbReference type="AlphaFoldDB" id="A0A4V1J4R2"/>
<dbReference type="Pfam" id="PF05439">
    <property type="entry name" value="JTB"/>
    <property type="match status" value="1"/>
</dbReference>
<evidence type="ECO:0000313" key="3">
    <source>
        <dbReference type="EMBL" id="RKP36449.1"/>
    </source>
</evidence>
<feature type="transmembrane region" description="Helical" evidence="2">
    <location>
        <begin position="159"/>
        <end position="181"/>
    </location>
</feature>
<dbReference type="InterPro" id="IPR008657">
    <property type="entry name" value="JTB"/>
</dbReference>
<organism evidence="3 4">
    <name type="scientific">Dimargaris cristalligena</name>
    <dbReference type="NCBI Taxonomy" id="215637"/>
    <lineage>
        <taxon>Eukaryota</taxon>
        <taxon>Fungi</taxon>
        <taxon>Fungi incertae sedis</taxon>
        <taxon>Zoopagomycota</taxon>
        <taxon>Kickxellomycotina</taxon>
        <taxon>Dimargaritomycetes</taxon>
        <taxon>Dimargaritales</taxon>
        <taxon>Dimargaritaceae</taxon>
        <taxon>Dimargaris</taxon>
    </lineage>
</organism>
<feature type="region of interest" description="Disordered" evidence="1">
    <location>
        <begin position="51"/>
        <end position="76"/>
    </location>
</feature>
<accession>A0A4V1J4R2</accession>
<dbReference type="Proteomes" id="UP000268162">
    <property type="component" value="Unassembled WGS sequence"/>
</dbReference>
<dbReference type="GO" id="GO:0016020">
    <property type="term" value="C:membrane"/>
    <property type="evidence" value="ECO:0007669"/>
    <property type="project" value="InterPro"/>
</dbReference>
<feature type="compositionally biased region" description="Pro residues" evidence="1">
    <location>
        <begin position="61"/>
        <end position="76"/>
    </location>
</feature>
<gene>
    <name evidence="3" type="ORF">BJ085DRAFT_34544</name>
</gene>
<name>A0A4V1J4R2_9FUNG</name>